<accession>A0ABT4GUL0</accession>
<keyword evidence="2" id="KW-1185">Reference proteome</keyword>
<evidence type="ECO:0000313" key="1">
    <source>
        <dbReference type="EMBL" id="MCY9760380.1"/>
    </source>
</evidence>
<organism evidence="1 2">
    <name type="scientific">Paenibacillus alvei</name>
    <name type="common">Bacillus alvei</name>
    <dbReference type="NCBI Taxonomy" id="44250"/>
    <lineage>
        <taxon>Bacteria</taxon>
        <taxon>Bacillati</taxon>
        <taxon>Bacillota</taxon>
        <taxon>Bacilli</taxon>
        <taxon>Bacillales</taxon>
        <taxon>Paenibacillaceae</taxon>
        <taxon>Paenibacillus</taxon>
    </lineage>
</organism>
<dbReference type="EMBL" id="JAMDNP010000011">
    <property type="protein sequence ID" value="MCY9760380.1"/>
    <property type="molecule type" value="Genomic_DNA"/>
</dbReference>
<protein>
    <recommendedName>
        <fullName evidence="3">Phage protein</fullName>
    </recommendedName>
</protein>
<reference evidence="1 2" key="1">
    <citation type="submission" date="2022-05" db="EMBL/GenBank/DDBJ databases">
        <title>Genome Sequencing of Bee-Associated Microbes.</title>
        <authorList>
            <person name="Dunlap C."/>
        </authorList>
    </citation>
    <scope>NUCLEOTIDE SEQUENCE [LARGE SCALE GENOMIC DNA]</scope>
    <source>
        <strain evidence="1 2">NRRL B-04010</strain>
    </source>
</reference>
<dbReference type="Proteomes" id="UP001527181">
    <property type="component" value="Unassembled WGS sequence"/>
</dbReference>
<evidence type="ECO:0008006" key="3">
    <source>
        <dbReference type="Google" id="ProtNLM"/>
    </source>
</evidence>
<proteinExistence type="predicted"/>
<evidence type="ECO:0000313" key="2">
    <source>
        <dbReference type="Proteomes" id="UP001527181"/>
    </source>
</evidence>
<comment type="caution">
    <text evidence="1">The sequence shown here is derived from an EMBL/GenBank/DDBJ whole genome shotgun (WGS) entry which is preliminary data.</text>
</comment>
<dbReference type="RefSeq" id="WP_268599560.1">
    <property type="nucleotide sequence ID" value="NZ_JAMDNP010000011.1"/>
</dbReference>
<gene>
    <name evidence="1" type="ORF">M5X12_07295</name>
</gene>
<sequence length="60" mass="6611">MDKEKAICELKDAIETLGRKIERLNDGDIGFSEAGDWLHNWGGSIVSAMESALTFIEEAV</sequence>
<name>A0ABT4GUL0_PAEAL</name>